<dbReference type="GeneID" id="6081222"/>
<dbReference type="KEGG" id="lbc:LACBIDRAFT_306917"/>
<dbReference type="EMBL" id="DS547122">
    <property type="protein sequence ID" value="EDR03734.1"/>
    <property type="molecule type" value="Genomic_DNA"/>
</dbReference>
<accession>B0DNZ7</accession>
<dbReference type="AlphaFoldDB" id="B0DNZ7"/>
<dbReference type="RefSeq" id="XP_001887280.1">
    <property type="nucleotide sequence ID" value="XM_001887245.1"/>
</dbReference>
<dbReference type="KEGG" id="lbc:LACBIDRAFT_306916"/>
<protein>
    <submittedName>
        <fullName evidence="3">Predicted protein</fullName>
    </submittedName>
</protein>
<dbReference type="GeneID" id="6081223"/>
<evidence type="ECO:0000313" key="2">
    <source>
        <dbReference type="EMBL" id="EDR02123.1"/>
    </source>
</evidence>
<dbReference type="Proteomes" id="UP000001194">
    <property type="component" value="Unassembled WGS sequence"/>
</dbReference>
<dbReference type="RefSeq" id="XP_001885671.1">
    <property type="nucleotide sequence ID" value="XM_001885636.1"/>
</dbReference>
<dbReference type="InParanoid" id="B0DNZ7"/>
<name>B0DNZ7_LACBS</name>
<dbReference type="GeneID" id="6082917"/>
<dbReference type="RefSeq" id="XP_001885587.1">
    <property type="nucleotide sequence ID" value="XM_001885552.1"/>
</dbReference>
<organism evidence="5">
    <name type="scientific">Laccaria bicolor (strain S238N-H82 / ATCC MYA-4686)</name>
    <name type="common">Bicoloured deceiver</name>
    <name type="synonym">Laccaria laccata var. bicolor</name>
    <dbReference type="NCBI Taxonomy" id="486041"/>
    <lineage>
        <taxon>Eukaryota</taxon>
        <taxon>Fungi</taxon>
        <taxon>Dikarya</taxon>
        <taxon>Basidiomycota</taxon>
        <taxon>Agaricomycotina</taxon>
        <taxon>Agaricomycetes</taxon>
        <taxon>Agaricomycetidae</taxon>
        <taxon>Agaricales</taxon>
        <taxon>Agaricineae</taxon>
        <taxon>Hydnangiaceae</taxon>
        <taxon>Laccaria</taxon>
    </lineage>
</organism>
<dbReference type="EMBL" id="DS547133">
    <property type="protein sequence ID" value="EDR02123.1"/>
    <property type="molecule type" value="Genomic_DNA"/>
</dbReference>
<gene>
    <name evidence="3" type="ORF">LACBIDRAFT_306916</name>
    <name evidence="4" type="ORF">LACBIDRAFT_306917</name>
    <name evidence="2" type="ORF">LACBIDRAFT_310043</name>
</gene>
<reference evidence="3 5" key="1">
    <citation type="journal article" date="2008" name="Nature">
        <title>The genome of Laccaria bicolor provides insights into mycorrhizal symbiosis.</title>
        <authorList>
            <person name="Martin F."/>
            <person name="Aerts A."/>
            <person name="Ahren D."/>
            <person name="Brun A."/>
            <person name="Danchin E.G.J."/>
            <person name="Duchaussoy F."/>
            <person name="Gibon J."/>
            <person name="Kohler A."/>
            <person name="Lindquist E."/>
            <person name="Pereda V."/>
            <person name="Salamov A."/>
            <person name="Shapiro H.J."/>
            <person name="Wuyts J."/>
            <person name="Blaudez D."/>
            <person name="Buee M."/>
            <person name="Brokstein P."/>
            <person name="Canbaeck B."/>
            <person name="Cohen D."/>
            <person name="Courty P.E."/>
            <person name="Coutinho P.M."/>
            <person name="Delaruelle C."/>
            <person name="Detter J.C."/>
            <person name="Deveau A."/>
            <person name="DiFazio S."/>
            <person name="Duplessis S."/>
            <person name="Fraissinet-Tachet L."/>
            <person name="Lucic E."/>
            <person name="Frey-Klett P."/>
            <person name="Fourrey C."/>
            <person name="Feussner I."/>
            <person name="Gay G."/>
            <person name="Grimwood J."/>
            <person name="Hoegger P.J."/>
            <person name="Jain P."/>
            <person name="Kilaru S."/>
            <person name="Labbe J."/>
            <person name="Lin Y.C."/>
            <person name="Legue V."/>
            <person name="Le Tacon F."/>
            <person name="Marmeisse R."/>
            <person name="Melayah D."/>
            <person name="Montanini B."/>
            <person name="Muratet M."/>
            <person name="Nehls U."/>
            <person name="Niculita-Hirzel H."/>
            <person name="Oudot-Le Secq M.P."/>
            <person name="Peter M."/>
            <person name="Quesneville H."/>
            <person name="Rajashekar B."/>
            <person name="Reich M."/>
            <person name="Rouhier N."/>
            <person name="Schmutz J."/>
            <person name="Yin T."/>
            <person name="Chalot M."/>
            <person name="Henrissat B."/>
            <person name="Kuees U."/>
            <person name="Lucas S."/>
            <person name="Van de Peer Y."/>
            <person name="Podila G.K."/>
            <person name="Polle A."/>
            <person name="Pukkila P.J."/>
            <person name="Richardson P.M."/>
            <person name="Rouze P."/>
            <person name="Sanders I.R."/>
            <person name="Stajich J.E."/>
            <person name="Tunlid A."/>
            <person name="Tuskan G."/>
            <person name="Grigoriev I.V."/>
        </authorList>
    </citation>
    <scope>NUCLEOTIDE SEQUENCE [LARGE SCALE GENOMIC DNA]</scope>
    <source>
        <strain evidence="5">S238N-H82 / ATCC MYA-4686</strain>
    </source>
</reference>
<dbReference type="HOGENOM" id="CLU_2758216_0_0_1"/>
<dbReference type="EMBL" id="DS547122">
    <property type="protein sequence ID" value="EDR03818.1"/>
    <property type="molecule type" value="Genomic_DNA"/>
</dbReference>
<keyword evidence="5" id="KW-1185">Reference proteome</keyword>
<sequence length="70" mass="8064">MPPIQQQHQPQPMHQPPPNGAEHITAPLHSQSHRQPSCHVADRDVATRRRTTFVIIEHDYSKMYASQCRS</sequence>
<proteinExistence type="predicted"/>
<evidence type="ECO:0000313" key="3">
    <source>
        <dbReference type="EMBL" id="EDR03734.1"/>
    </source>
</evidence>
<evidence type="ECO:0000256" key="1">
    <source>
        <dbReference type="SAM" id="MobiDB-lite"/>
    </source>
</evidence>
<dbReference type="KEGG" id="lbc:LACBIDRAFT_310043"/>
<feature type="region of interest" description="Disordered" evidence="1">
    <location>
        <begin position="1"/>
        <end position="46"/>
    </location>
</feature>
<feature type="compositionally biased region" description="Low complexity" evidence="1">
    <location>
        <begin position="1"/>
        <end position="12"/>
    </location>
</feature>
<evidence type="ECO:0000313" key="4">
    <source>
        <dbReference type="EMBL" id="EDR03818.1"/>
    </source>
</evidence>
<evidence type="ECO:0000313" key="5">
    <source>
        <dbReference type="Proteomes" id="UP000001194"/>
    </source>
</evidence>